<dbReference type="EMBL" id="JBHTEY010000004">
    <property type="protein sequence ID" value="MFC7616294.1"/>
    <property type="molecule type" value="Genomic_DNA"/>
</dbReference>
<keyword evidence="2" id="KW-1185">Reference proteome</keyword>
<sequence length="160" mass="17784">MNARRLRRRCAARLRDLRLPVPFDIDALCARIAAGRGRPIHLRAIPGLTGVCGLWIATDAADIIFYEQVTVPPHREHIVLHELSHLLCDHYPASLSLADQARLLLPNLDPALVRRVLGRTGYSCEQEREAELLASLIRQRAHAEATVADRLRTALDGGHG</sequence>
<accession>A0ABW2TSL1</accession>
<evidence type="ECO:0000313" key="1">
    <source>
        <dbReference type="EMBL" id="MFC7616294.1"/>
    </source>
</evidence>
<evidence type="ECO:0000313" key="2">
    <source>
        <dbReference type="Proteomes" id="UP001596512"/>
    </source>
</evidence>
<evidence type="ECO:0008006" key="3">
    <source>
        <dbReference type="Google" id="ProtNLM"/>
    </source>
</evidence>
<proteinExistence type="predicted"/>
<reference evidence="2" key="1">
    <citation type="journal article" date="2019" name="Int. J. Syst. Evol. Microbiol.">
        <title>The Global Catalogue of Microorganisms (GCM) 10K type strain sequencing project: providing services to taxonomists for standard genome sequencing and annotation.</title>
        <authorList>
            <consortium name="The Broad Institute Genomics Platform"/>
            <consortium name="The Broad Institute Genome Sequencing Center for Infectious Disease"/>
            <person name="Wu L."/>
            <person name="Ma J."/>
        </authorList>
    </citation>
    <scope>NUCLEOTIDE SEQUENCE [LARGE SCALE GENOMIC DNA]</scope>
    <source>
        <strain evidence="2">JCM 17695</strain>
    </source>
</reference>
<name>A0ABW2TSL1_9PSEU</name>
<dbReference type="Proteomes" id="UP001596512">
    <property type="component" value="Unassembled WGS sequence"/>
</dbReference>
<protein>
    <recommendedName>
        <fullName evidence="3">IrrE N-terminal-like domain-containing protein</fullName>
    </recommendedName>
</protein>
<gene>
    <name evidence="1" type="ORF">ACFQV2_25310</name>
</gene>
<organism evidence="1 2">
    <name type="scientific">Actinokineospora soli</name>
    <dbReference type="NCBI Taxonomy" id="1048753"/>
    <lineage>
        <taxon>Bacteria</taxon>
        <taxon>Bacillati</taxon>
        <taxon>Actinomycetota</taxon>
        <taxon>Actinomycetes</taxon>
        <taxon>Pseudonocardiales</taxon>
        <taxon>Pseudonocardiaceae</taxon>
        <taxon>Actinokineospora</taxon>
    </lineage>
</organism>
<comment type="caution">
    <text evidence="1">The sequence shown here is derived from an EMBL/GenBank/DDBJ whole genome shotgun (WGS) entry which is preliminary data.</text>
</comment>